<evidence type="ECO:0000313" key="3">
    <source>
        <dbReference type="EMBL" id="KAG2197058.1"/>
    </source>
</evidence>
<comment type="similarity">
    <text evidence="1">Belongs to the TIP41 family.</text>
</comment>
<evidence type="ECO:0008006" key="5">
    <source>
        <dbReference type="Google" id="ProtNLM"/>
    </source>
</evidence>
<dbReference type="GO" id="GO:0031929">
    <property type="term" value="P:TOR signaling"/>
    <property type="evidence" value="ECO:0007669"/>
    <property type="project" value="TreeGrafter"/>
</dbReference>
<organism evidence="3 4">
    <name type="scientific">Mucor plumbeus</name>
    <dbReference type="NCBI Taxonomy" id="97098"/>
    <lineage>
        <taxon>Eukaryota</taxon>
        <taxon>Fungi</taxon>
        <taxon>Fungi incertae sedis</taxon>
        <taxon>Mucoromycota</taxon>
        <taxon>Mucoromycotina</taxon>
        <taxon>Mucoromycetes</taxon>
        <taxon>Mucorales</taxon>
        <taxon>Mucorineae</taxon>
        <taxon>Mucoraceae</taxon>
        <taxon>Mucor</taxon>
    </lineage>
</organism>
<comment type="caution">
    <text evidence="3">The sequence shown here is derived from an EMBL/GenBank/DDBJ whole genome shotgun (WGS) entry which is preliminary data.</text>
</comment>
<proteinExistence type="inferred from homology"/>
<gene>
    <name evidence="3" type="ORF">INT46_002780</name>
</gene>
<dbReference type="AlphaFoldDB" id="A0A8H7QQR3"/>
<feature type="non-terminal residue" evidence="3">
    <location>
        <position position="1"/>
    </location>
</feature>
<dbReference type="EMBL" id="JAEPRC010000447">
    <property type="protein sequence ID" value="KAG2197058.1"/>
    <property type="molecule type" value="Genomic_DNA"/>
</dbReference>
<dbReference type="GO" id="GO:0005829">
    <property type="term" value="C:cytosol"/>
    <property type="evidence" value="ECO:0007669"/>
    <property type="project" value="TreeGrafter"/>
</dbReference>
<keyword evidence="2" id="KW-0812">Transmembrane</keyword>
<name>A0A8H7QQR3_9FUNG</name>
<keyword evidence="2" id="KW-0472">Membrane</keyword>
<protein>
    <recommendedName>
        <fullName evidence="5">TIP41-like protein</fullName>
    </recommendedName>
</protein>
<sequence>VTAGCNWGVIDFIFFFLFSLNMSAPVFIKEGTPKQGLVQGITLNEWTITSKKASICNSYEMEKIQKDFGLPPPEMVFGNNHVTVKHNDFKLVFGAYDALALVDTSSTSSEKIKVAYSEEWTRKSSANHTDVKDVVKPYDWTYTTDYRGTTNTELQANDGSSLVDMNLLRRQDPILFYDENILYEDELADNGTAMLTIRLRVMPSCFLVLQRFFLRVDDVLFRINDTRLYHEFGKEYFVREYTSKEVHYNEIRQKLGRGDISLLNDQNWVSSVMPDEPIICKREKLFVK</sequence>
<feature type="transmembrane region" description="Helical" evidence="2">
    <location>
        <begin position="6"/>
        <end position="28"/>
    </location>
</feature>
<keyword evidence="2" id="KW-1133">Transmembrane helix</keyword>
<accession>A0A8H7QQR3</accession>
<dbReference type="PANTHER" id="PTHR21021:SF16">
    <property type="entry name" value="TIP41-LIKE PROTEIN"/>
    <property type="match status" value="1"/>
</dbReference>
<dbReference type="OrthoDB" id="10253878at2759"/>
<reference evidence="3" key="1">
    <citation type="submission" date="2020-12" db="EMBL/GenBank/DDBJ databases">
        <title>Metabolic potential, ecology and presence of endohyphal bacteria is reflected in genomic diversity of Mucoromycotina.</title>
        <authorList>
            <person name="Muszewska A."/>
            <person name="Okrasinska A."/>
            <person name="Steczkiewicz K."/>
            <person name="Drgas O."/>
            <person name="Orlowska M."/>
            <person name="Perlinska-Lenart U."/>
            <person name="Aleksandrzak-Piekarczyk T."/>
            <person name="Szatraj K."/>
            <person name="Zielenkiewicz U."/>
            <person name="Pilsyk S."/>
            <person name="Malc E."/>
            <person name="Mieczkowski P."/>
            <person name="Kruszewska J.S."/>
            <person name="Biernat P."/>
            <person name="Pawlowska J."/>
        </authorList>
    </citation>
    <scope>NUCLEOTIDE SEQUENCE</scope>
    <source>
        <strain evidence="3">CBS 226.32</strain>
    </source>
</reference>
<dbReference type="Proteomes" id="UP000650833">
    <property type="component" value="Unassembled WGS sequence"/>
</dbReference>
<dbReference type="InterPro" id="IPR051330">
    <property type="entry name" value="Phosphatase_reg/MetRdx"/>
</dbReference>
<keyword evidence="4" id="KW-1185">Reference proteome</keyword>
<dbReference type="PANTHER" id="PTHR21021">
    <property type="entry name" value="GAF/PUTATIVE CYTOSKELETAL PROTEIN"/>
    <property type="match status" value="1"/>
</dbReference>
<dbReference type="Pfam" id="PF04176">
    <property type="entry name" value="TIP41"/>
    <property type="match status" value="1"/>
</dbReference>
<dbReference type="InterPro" id="IPR007303">
    <property type="entry name" value="TIP41-like"/>
</dbReference>
<evidence type="ECO:0000256" key="1">
    <source>
        <dbReference type="ARBA" id="ARBA00006658"/>
    </source>
</evidence>
<evidence type="ECO:0000313" key="4">
    <source>
        <dbReference type="Proteomes" id="UP000650833"/>
    </source>
</evidence>
<evidence type="ECO:0000256" key="2">
    <source>
        <dbReference type="SAM" id="Phobius"/>
    </source>
</evidence>